<comment type="similarity">
    <text evidence="2 4">Belongs to the AB hydrolase superfamily. Lipase family.</text>
</comment>
<dbReference type="Pfam" id="PF00151">
    <property type="entry name" value="Lipase"/>
    <property type="match status" value="1"/>
</dbReference>
<comment type="subcellular location">
    <subcellularLocation>
        <location evidence="1">Secreted</location>
    </subcellularLocation>
</comment>
<feature type="chain" id="PRO_5042582457" evidence="5">
    <location>
        <begin position="18"/>
        <end position="372"/>
    </location>
</feature>
<feature type="signal peptide" evidence="5">
    <location>
        <begin position="1"/>
        <end position="17"/>
    </location>
</feature>
<protein>
    <submittedName>
        <fullName evidence="8">Phospholipase A1</fullName>
    </submittedName>
</protein>
<accession>A0AAJ6QRP4</accession>
<keyword evidence="5" id="KW-0732">Signal</keyword>
<dbReference type="PANTHER" id="PTHR11610:SF173">
    <property type="entry name" value="LIPASE DOMAIN-CONTAINING PROTEIN-RELATED"/>
    <property type="match status" value="1"/>
</dbReference>
<dbReference type="KEGG" id="goe:100907844"/>
<evidence type="ECO:0000256" key="1">
    <source>
        <dbReference type="ARBA" id="ARBA00004613"/>
    </source>
</evidence>
<dbReference type="AlphaFoldDB" id="A0AAJ6QRP4"/>
<dbReference type="GO" id="GO:0016042">
    <property type="term" value="P:lipid catabolic process"/>
    <property type="evidence" value="ECO:0007669"/>
    <property type="project" value="TreeGrafter"/>
</dbReference>
<reference evidence="8" key="1">
    <citation type="submission" date="2025-08" db="UniProtKB">
        <authorList>
            <consortium name="RefSeq"/>
        </authorList>
    </citation>
    <scope>IDENTIFICATION</scope>
</reference>
<dbReference type="PRINTS" id="PR00825">
    <property type="entry name" value="DOLALLERGEN"/>
</dbReference>
<dbReference type="GO" id="GO:0005615">
    <property type="term" value="C:extracellular space"/>
    <property type="evidence" value="ECO:0007669"/>
    <property type="project" value="TreeGrafter"/>
</dbReference>
<evidence type="ECO:0000256" key="3">
    <source>
        <dbReference type="ARBA" id="ARBA00022525"/>
    </source>
</evidence>
<dbReference type="InterPro" id="IPR000734">
    <property type="entry name" value="TAG_lipase"/>
</dbReference>
<evidence type="ECO:0000259" key="6">
    <source>
        <dbReference type="Pfam" id="PF00151"/>
    </source>
</evidence>
<evidence type="ECO:0000313" key="7">
    <source>
        <dbReference type="Proteomes" id="UP000694867"/>
    </source>
</evidence>
<gene>
    <name evidence="8" type="primary">LOC100907844</name>
</gene>
<evidence type="ECO:0000256" key="5">
    <source>
        <dbReference type="SAM" id="SignalP"/>
    </source>
</evidence>
<dbReference type="Gene3D" id="3.40.50.1820">
    <property type="entry name" value="alpha/beta hydrolase"/>
    <property type="match status" value="1"/>
</dbReference>
<dbReference type="SUPFAM" id="SSF53474">
    <property type="entry name" value="alpha/beta-Hydrolases"/>
    <property type="match status" value="1"/>
</dbReference>
<sequence>MQWLVFLVSLLVDRVSAGPLAGDIKVNVLEAIYEDVQWVEEHPPSEDYCGVCSVCYDGLGCIEKCRGYFYYIAWQPQSPDKISTQFTLYSRQNPDEGVSFDFRDVSAASKFLDAPRMLFFLVHGFASSAQESWMIDLRRNILKDSDAIVITVDWSKGSCPPFYAKSVVNTQVVGREIAVVLQKLMELSPENVNPGTTHYIGHSLGAQMAKFFSEYFRTLSGGLLISRITALDPASPLFEVQNVCLNSSAATFVDGIHTSAGINILLGKLGVTRQVGHVDFYVNGGTDQPGCSLLDITCAHNRAHDYYVEAVKLDSDCSFASYACAGGIREYKRGKCRKVPGEYNQISLDKSIALPGRGVQFVDTKSSSPFCT</sequence>
<dbReference type="Proteomes" id="UP000694867">
    <property type="component" value="Unplaced"/>
</dbReference>
<dbReference type="InterPro" id="IPR002334">
    <property type="entry name" value="Allerg_PlipaseA1"/>
</dbReference>
<organism evidence="7 8">
    <name type="scientific">Galendromus occidentalis</name>
    <name type="common">western predatory mite</name>
    <dbReference type="NCBI Taxonomy" id="34638"/>
    <lineage>
        <taxon>Eukaryota</taxon>
        <taxon>Metazoa</taxon>
        <taxon>Ecdysozoa</taxon>
        <taxon>Arthropoda</taxon>
        <taxon>Chelicerata</taxon>
        <taxon>Arachnida</taxon>
        <taxon>Acari</taxon>
        <taxon>Parasitiformes</taxon>
        <taxon>Mesostigmata</taxon>
        <taxon>Gamasina</taxon>
        <taxon>Phytoseioidea</taxon>
        <taxon>Phytoseiidae</taxon>
        <taxon>Typhlodrominae</taxon>
        <taxon>Galendromus</taxon>
    </lineage>
</organism>
<dbReference type="GeneID" id="100907844"/>
<dbReference type="PANTHER" id="PTHR11610">
    <property type="entry name" value="LIPASE"/>
    <property type="match status" value="1"/>
</dbReference>
<keyword evidence="7" id="KW-1185">Reference proteome</keyword>
<feature type="domain" description="Lipase" evidence="6">
    <location>
        <begin position="74"/>
        <end position="349"/>
    </location>
</feature>
<evidence type="ECO:0000256" key="4">
    <source>
        <dbReference type="RuleBase" id="RU004262"/>
    </source>
</evidence>
<evidence type="ECO:0000313" key="8">
    <source>
        <dbReference type="RefSeq" id="XP_003741778.1"/>
    </source>
</evidence>
<dbReference type="PRINTS" id="PR00821">
    <property type="entry name" value="TAGLIPASE"/>
</dbReference>
<dbReference type="GO" id="GO:0016298">
    <property type="term" value="F:lipase activity"/>
    <property type="evidence" value="ECO:0007669"/>
    <property type="project" value="InterPro"/>
</dbReference>
<dbReference type="RefSeq" id="XP_003741778.1">
    <property type="nucleotide sequence ID" value="XM_003741730.2"/>
</dbReference>
<proteinExistence type="inferred from homology"/>
<dbReference type="InterPro" id="IPR029058">
    <property type="entry name" value="AB_hydrolase_fold"/>
</dbReference>
<name>A0AAJ6QRP4_9ACAR</name>
<dbReference type="InterPro" id="IPR013818">
    <property type="entry name" value="Lipase"/>
</dbReference>
<evidence type="ECO:0000256" key="2">
    <source>
        <dbReference type="ARBA" id="ARBA00010701"/>
    </source>
</evidence>
<keyword evidence="3" id="KW-0964">Secreted</keyword>